<protein>
    <submittedName>
        <fullName evidence="1">Uncharacterized protein</fullName>
    </submittedName>
</protein>
<accession>A0A2P4X1Q9</accession>
<evidence type="ECO:0000313" key="2">
    <source>
        <dbReference type="Proteomes" id="UP000237271"/>
    </source>
</evidence>
<evidence type="ECO:0000313" key="1">
    <source>
        <dbReference type="EMBL" id="POM59491.1"/>
    </source>
</evidence>
<comment type="caution">
    <text evidence="1">The sequence shown here is derived from an EMBL/GenBank/DDBJ whole genome shotgun (WGS) entry which is preliminary data.</text>
</comment>
<organism evidence="1 2">
    <name type="scientific">Phytophthora palmivora</name>
    <dbReference type="NCBI Taxonomy" id="4796"/>
    <lineage>
        <taxon>Eukaryota</taxon>
        <taxon>Sar</taxon>
        <taxon>Stramenopiles</taxon>
        <taxon>Oomycota</taxon>
        <taxon>Peronosporomycetes</taxon>
        <taxon>Peronosporales</taxon>
        <taxon>Peronosporaceae</taxon>
        <taxon>Phytophthora</taxon>
    </lineage>
</organism>
<reference evidence="1 2" key="1">
    <citation type="journal article" date="2017" name="Genome Biol. Evol.">
        <title>Phytophthora megakarya and P. palmivora, closely related causal agents of cacao black pod rot, underwent increases in genome sizes and gene numbers by different mechanisms.</title>
        <authorList>
            <person name="Ali S.S."/>
            <person name="Shao J."/>
            <person name="Lary D.J."/>
            <person name="Kronmiller B."/>
            <person name="Shen D."/>
            <person name="Strem M.D."/>
            <person name="Amoako-Attah I."/>
            <person name="Akrofi A.Y."/>
            <person name="Begoude B.A."/>
            <person name="Ten Hoopen G.M."/>
            <person name="Coulibaly K."/>
            <person name="Kebe B.I."/>
            <person name="Melnick R.L."/>
            <person name="Guiltinan M.J."/>
            <person name="Tyler B.M."/>
            <person name="Meinhardt L.W."/>
            <person name="Bailey B.A."/>
        </authorList>
    </citation>
    <scope>NUCLEOTIDE SEQUENCE [LARGE SCALE GENOMIC DNA]</scope>
    <source>
        <strain evidence="2">sbr112.9</strain>
    </source>
</reference>
<dbReference type="AlphaFoldDB" id="A0A2P4X1Q9"/>
<dbReference type="Proteomes" id="UP000237271">
    <property type="component" value="Unassembled WGS sequence"/>
</dbReference>
<dbReference type="EMBL" id="NCKW01017138">
    <property type="protein sequence ID" value="POM59491.1"/>
    <property type="molecule type" value="Genomic_DNA"/>
</dbReference>
<proteinExistence type="predicted"/>
<sequence length="187" mass="21046">MCLVGTVLTFEFATDLQCMQQRMRQLIFSEIQQKLFRRRDETETPVAAAHTTGSVVMEAGCIVQRVSDTSTNSGNFLDALRRDRLFDYDSVDDLNVGEDDWSLLFDSDSEVDEDTILLDEGEDEDEVSGVMDGVDGEEVITMVLVEFELTDDELHRLQANGWDTSPSFDEHHSNQVLLDAAPLYKGP</sequence>
<gene>
    <name evidence="1" type="ORF">PHPALM_31778</name>
</gene>
<keyword evidence="2" id="KW-1185">Reference proteome</keyword>
<name>A0A2P4X1Q9_9STRA</name>